<evidence type="ECO:0000256" key="2">
    <source>
        <dbReference type="ARBA" id="ARBA00005581"/>
    </source>
</evidence>
<feature type="chain" id="PRO_5027142468" description="S-protein homolog" evidence="6">
    <location>
        <begin position="29"/>
        <end position="146"/>
    </location>
</feature>
<keyword evidence="3 6" id="KW-0713">Self-incompatibility</keyword>
<gene>
    <name evidence="7" type="ORF">EJD97_007094</name>
</gene>
<comment type="subcellular location">
    <subcellularLocation>
        <location evidence="1 6">Secreted</location>
    </subcellularLocation>
</comment>
<name>A0A6N2AKN3_SOLCI</name>
<reference evidence="7" key="1">
    <citation type="submission" date="2019-05" db="EMBL/GenBank/DDBJ databases">
        <title>The de novo reference genome and transcriptome assemblies of the wild tomato species Solanum chilense.</title>
        <authorList>
            <person name="Stam R."/>
            <person name="Nosenko T."/>
            <person name="Hoerger A.C."/>
            <person name="Stephan W."/>
            <person name="Seidel M.A."/>
            <person name="Kuhn J.M.M."/>
            <person name="Haberer G."/>
            <person name="Tellier A."/>
        </authorList>
    </citation>
    <scope>NUCLEOTIDE SEQUENCE</scope>
    <source>
        <tissue evidence="7">Mature leaves</tissue>
    </source>
</reference>
<evidence type="ECO:0000256" key="5">
    <source>
        <dbReference type="ARBA" id="ARBA00022729"/>
    </source>
</evidence>
<evidence type="ECO:0000313" key="7">
    <source>
        <dbReference type="EMBL" id="TMW82004.1"/>
    </source>
</evidence>
<evidence type="ECO:0000256" key="6">
    <source>
        <dbReference type="RuleBase" id="RU367044"/>
    </source>
</evidence>
<keyword evidence="4 6" id="KW-0964">Secreted</keyword>
<proteinExistence type="inferred from homology"/>
<dbReference type="Pfam" id="PF05938">
    <property type="entry name" value="Self-incomp_S1"/>
    <property type="match status" value="1"/>
</dbReference>
<dbReference type="PANTHER" id="PTHR31232:SF147">
    <property type="entry name" value="S-PROTEIN HOMOLOG"/>
    <property type="match status" value="1"/>
</dbReference>
<protein>
    <recommendedName>
        <fullName evidence="6">S-protein homolog</fullName>
    </recommendedName>
</protein>
<evidence type="ECO:0000256" key="1">
    <source>
        <dbReference type="ARBA" id="ARBA00004613"/>
    </source>
</evidence>
<dbReference type="EMBL" id="RXGB01020328">
    <property type="protein sequence ID" value="TMW82004.1"/>
    <property type="molecule type" value="Genomic_DNA"/>
</dbReference>
<dbReference type="GO" id="GO:0060320">
    <property type="term" value="P:rejection of self pollen"/>
    <property type="evidence" value="ECO:0007669"/>
    <property type="project" value="UniProtKB-KW"/>
</dbReference>
<dbReference type="PANTHER" id="PTHR31232">
    <property type="match status" value="1"/>
</dbReference>
<dbReference type="AlphaFoldDB" id="A0A6N2AKN3"/>
<dbReference type="InterPro" id="IPR010264">
    <property type="entry name" value="Self-incomp_S1"/>
</dbReference>
<feature type="signal peptide" evidence="6">
    <location>
        <begin position="1"/>
        <end position="28"/>
    </location>
</feature>
<keyword evidence="5 6" id="KW-0732">Signal</keyword>
<evidence type="ECO:0000256" key="4">
    <source>
        <dbReference type="ARBA" id="ARBA00022525"/>
    </source>
</evidence>
<comment type="caution">
    <text evidence="7">The sequence shown here is derived from an EMBL/GenBank/DDBJ whole genome shotgun (WGS) entry which is preliminary data.</text>
</comment>
<comment type="similarity">
    <text evidence="2 6">Belongs to the plant self-incompatibility (S1) protein family.</text>
</comment>
<evidence type="ECO:0000256" key="3">
    <source>
        <dbReference type="ARBA" id="ARBA00022471"/>
    </source>
</evidence>
<dbReference type="GO" id="GO:0005576">
    <property type="term" value="C:extracellular region"/>
    <property type="evidence" value="ECO:0007669"/>
    <property type="project" value="UniProtKB-SubCell"/>
</dbReference>
<sequence>MSSSYIKSPFLLLIILFINILHLKSVNSFQVQVVNNIDPTKFPFNSIKIHCASKDNDMGFHDLSPNNKFEWSFKEKYFANTMFFCHFWWGLKERAFEVFNNFQGCIRDSPLSTRTLLCKWTVTDQGFFLEDASGKKYNPYKWESLH</sequence>
<organism evidence="7">
    <name type="scientific">Solanum chilense</name>
    <name type="common">Tomato</name>
    <name type="synonym">Lycopersicon chilense</name>
    <dbReference type="NCBI Taxonomy" id="4083"/>
    <lineage>
        <taxon>Eukaryota</taxon>
        <taxon>Viridiplantae</taxon>
        <taxon>Streptophyta</taxon>
        <taxon>Embryophyta</taxon>
        <taxon>Tracheophyta</taxon>
        <taxon>Spermatophyta</taxon>
        <taxon>Magnoliopsida</taxon>
        <taxon>eudicotyledons</taxon>
        <taxon>Gunneridae</taxon>
        <taxon>Pentapetalae</taxon>
        <taxon>asterids</taxon>
        <taxon>lamiids</taxon>
        <taxon>Solanales</taxon>
        <taxon>Solanaceae</taxon>
        <taxon>Solanoideae</taxon>
        <taxon>Solaneae</taxon>
        <taxon>Solanum</taxon>
        <taxon>Solanum subgen. Lycopersicon</taxon>
    </lineage>
</organism>
<accession>A0A6N2AKN3</accession>